<protein>
    <recommendedName>
        <fullName evidence="2">Antitoxin</fullName>
    </recommendedName>
</protein>
<accession>N8RG72</accession>
<dbReference type="RefSeq" id="WP_004674987.1">
    <property type="nucleotide sequence ID" value="NZ_KB849218.1"/>
</dbReference>
<gene>
    <name evidence="4" type="ORF">F989_02517</name>
</gene>
<dbReference type="Proteomes" id="UP000018426">
    <property type="component" value="Unassembled WGS sequence"/>
</dbReference>
<evidence type="ECO:0000256" key="3">
    <source>
        <dbReference type="SAM" id="MobiDB-lite"/>
    </source>
</evidence>
<comment type="function">
    <text evidence="2">Antitoxin component of a type II toxin-antitoxin (TA) system.</text>
</comment>
<organism evidence="4 5">
    <name type="scientific">Acinetobacter parvus NIPH 1103</name>
    <dbReference type="NCBI Taxonomy" id="1217671"/>
    <lineage>
        <taxon>Bacteria</taxon>
        <taxon>Pseudomonadati</taxon>
        <taxon>Pseudomonadota</taxon>
        <taxon>Gammaproteobacteria</taxon>
        <taxon>Moraxellales</taxon>
        <taxon>Moraxellaceae</taxon>
        <taxon>Acinetobacter</taxon>
    </lineage>
</organism>
<dbReference type="PATRIC" id="fig|1217671.3.peg.2477"/>
<sequence length="90" mass="10467">MNNIPFSQVRANLAQLIQQSKQGQPIFISQRGQTSAVLLSFNDYQKLGHQPQSLMQAWSAWHQQHIQDLQNETDDFQPERSPELGRDFSW</sequence>
<feature type="compositionally biased region" description="Basic and acidic residues" evidence="3">
    <location>
        <begin position="77"/>
        <end position="90"/>
    </location>
</feature>
<evidence type="ECO:0000256" key="2">
    <source>
        <dbReference type="RuleBase" id="RU362080"/>
    </source>
</evidence>
<dbReference type="HOGENOM" id="CLU_163140_5_0_6"/>
<dbReference type="AlphaFoldDB" id="N8RG72"/>
<proteinExistence type="inferred from homology"/>
<name>N8RG72_9GAMM</name>
<evidence type="ECO:0000256" key="1">
    <source>
        <dbReference type="ARBA" id="ARBA00009981"/>
    </source>
</evidence>
<feature type="region of interest" description="Disordered" evidence="3">
    <location>
        <begin position="69"/>
        <end position="90"/>
    </location>
</feature>
<dbReference type="InterPro" id="IPR006442">
    <property type="entry name" value="Antitoxin_Phd/YefM"/>
</dbReference>
<comment type="caution">
    <text evidence="4">The sequence shown here is derived from an EMBL/GenBank/DDBJ whole genome shotgun (WGS) entry which is preliminary data.</text>
</comment>
<evidence type="ECO:0000313" key="5">
    <source>
        <dbReference type="Proteomes" id="UP000018426"/>
    </source>
</evidence>
<comment type="similarity">
    <text evidence="1 2">Belongs to the phD/YefM antitoxin family.</text>
</comment>
<evidence type="ECO:0000313" key="4">
    <source>
        <dbReference type="EMBL" id="ENU32534.1"/>
    </source>
</evidence>
<dbReference type="SUPFAM" id="SSF143120">
    <property type="entry name" value="YefM-like"/>
    <property type="match status" value="1"/>
</dbReference>
<reference evidence="4 5" key="1">
    <citation type="submission" date="2013-02" db="EMBL/GenBank/DDBJ databases">
        <title>The Genome Sequence of Acinetobacter parvus NIPH 1103.</title>
        <authorList>
            <consortium name="The Broad Institute Genome Sequencing Platform"/>
            <consortium name="The Broad Institute Genome Sequencing Center for Infectious Disease"/>
            <person name="Cerqueira G."/>
            <person name="Feldgarden M."/>
            <person name="Courvalin P."/>
            <person name="Perichon B."/>
            <person name="Grillot-Courvalin C."/>
            <person name="Clermont D."/>
            <person name="Rocha E."/>
            <person name="Yoon E.-J."/>
            <person name="Nemec A."/>
            <person name="Walker B."/>
            <person name="Young S.K."/>
            <person name="Zeng Q."/>
            <person name="Gargeya S."/>
            <person name="Fitzgerald M."/>
            <person name="Haas B."/>
            <person name="Abouelleil A."/>
            <person name="Alvarado L."/>
            <person name="Arachchi H.M."/>
            <person name="Berlin A.M."/>
            <person name="Chapman S.B."/>
            <person name="Dewar J."/>
            <person name="Goldberg J."/>
            <person name="Griggs A."/>
            <person name="Gujja S."/>
            <person name="Hansen M."/>
            <person name="Howarth C."/>
            <person name="Imamovic A."/>
            <person name="Larimer J."/>
            <person name="McCowan C."/>
            <person name="Murphy C."/>
            <person name="Neiman D."/>
            <person name="Pearson M."/>
            <person name="Priest M."/>
            <person name="Roberts A."/>
            <person name="Saif S."/>
            <person name="Shea T."/>
            <person name="Sisk P."/>
            <person name="Sykes S."/>
            <person name="Wortman J."/>
            <person name="Nusbaum C."/>
            <person name="Birren B."/>
        </authorList>
    </citation>
    <scope>NUCLEOTIDE SEQUENCE [LARGE SCALE GENOMIC DNA]</scope>
    <source>
        <strain evidence="4 5">NIPH 1103</strain>
    </source>
</reference>
<dbReference type="NCBIfam" id="TIGR01552">
    <property type="entry name" value="phd_fam"/>
    <property type="match status" value="1"/>
</dbReference>
<dbReference type="Pfam" id="PF02604">
    <property type="entry name" value="PhdYeFM_antitox"/>
    <property type="match status" value="1"/>
</dbReference>
<dbReference type="EMBL" id="APOL01000042">
    <property type="protein sequence ID" value="ENU32534.1"/>
    <property type="molecule type" value="Genomic_DNA"/>
</dbReference>
<dbReference type="InterPro" id="IPR036165">
    <property type="entry name" value="YefM-like_sf"/>
</dbReference>
<dbReference type="Gene3D" id="3.40.1620.10">
    <property type="entry name" value="YefM-like domain"/>
    <property type="match status" value="1"/>
</dbReference>
<dbReference type="STRING" id="134533.GCA_001485085_00331"/>